<evidence type="ECO:0000313" key="3">
    <source>
        <dbReference type="Proteomes" id="UP000582090"/>
    </source>
</evidence>
<reference evidence="2 3" key="1">
    <citation type="submission" date="2020-08" db="EMBL/GenBank/DDBJ databases">
        <title>Genomic Encyclopedia of Type Strains, Phase IV (KMG-IV): sequencing the most valuable type-strain genomes for metagenomic binning, comparative biology and taxonomic classification.</title>
        <authorList>
            <person name="Goeker M."/>
        </authorList>
    </citation>
    <scope>NUCLEOTIDE SEQUENCE [LARGE SCALE GENOMIC DNA]</scope>
    <source>
        <strain evidence="2 3">DSM 26575</strain>
    </source>
</reference>
<keyword evidence="1" id="KW-0472">Membrane</keyword>
<dbReference type="AlphaFoldDB" id="A0A7W6GDU7"/>
<proteinExistence type="predicted"/>
<organism evidence="2 3">
    <name type="scientific">Rhizobium metallidurans</name>
    <dbReference type="NCBI Taxonomy" id="1265931"/>
    <lineage>
        <taxon>Bacteria</taxon>
        <taxon>Pseudomonadati</taxon>
        <taxon>Pseudomonadota</taxon>
        <taxon>Alphaproteobacteria</taxon>
        <taxon>Hyphomicrobiales</taxon>
        <taxon>Rhizobiaceae</taxon>
        <taxon>Rhizobium/Agrobacterium group</taxon>
        <taxon>Rhizobium</taxon>
    </lineage>
</organism>
<keyword evidence="1" id="KW-1133">Transmembrane helix</keyword>
<gene>
    <name evidence="2" type="ORF">GGQ67_003707</name>
</gene>
<dbReference type="EMBL" id="JACIDW010000013">
    <property type="protein sequence ID" value="MBB3966026.1"/>
    <property type="molecule type" value="Genomic_DNA"/>
</dbReference>
<keyword evidence="3" id="KW-1185">Reference proteome</keyword>
<dbReference type="RefSeq" id="WP_183901533.1">
    <property type="nucleotide sequence ID" value="NZ_JACIDW010000013.1"/>
</dbReference>
<comment type="caution">
    <text evidence="2">The sequence shown here is derived from an EMBL/GenBank/DDBJ whole genome shotgun (WGS) entry which is preliminary data.</text>
</comment>
<evidence type="ECO:0000313" key="2">
    <source>
        <dbReference type="EMBL" id="MBB3966026.1"/>
    </source>
</evidence>
<dbReference type="Proteomes" id="UP000582090">
    <property type="component" value="Unassembled WGS sequence"/>
</dbReference>
<name>A0A7W6GDU7_9HYPH</name>
<protein>
    <submittedName>
        <fullName evidence="2">Uncharacterized protein</fullName>
    </submittedName>
</protein>
<accession>A0A7W6GDU7</accession>
<feature type="transmembrane region" description="Helical" evidence="1">
    <location>
        <begin position="16"/>
        <end position="37"/>
    </location>
</feature>
<evidence type="ECO:0000256" key="1">
    <source>
        <dbReference type="SAM" id="Phobius"/>
    </source>
</evidence>
<keyword evidence="1" id="KW-0812">Transmembrane</keyword>
<sequence>MSTDDNDQQNSKVTKAVILIAMVLAVFTAVIGTIAVYRAMFVYTIAQ</sequence>